<organism evidence="3 4">
    <name type="scientific">Caenorhabditis japonica</name>
    <dbReference type="NCBI Taxonomy" id="281687"/>
    <lineage>
        <taxon>Eukaryota</taxon>
        <taxon>Metazoa</taxon>
        <taxon>Ecdysozoa</taxon>
        <taxon>Nematoda</taxon>
        <taxon>Chromadorea</taxon>
        <taxon>Rhabditida</taxon>
        <taxon>Rhabditina</taxon>
        <taxon>Rhabditomorpha</taxon>
        <taxon>Rhabditoidea</taxon>
        <taxon>Rhabditidae</taxon>
        <taxon>Peloderinae</taxon>
        <taxon>Caenorhabditis</taxon>
    </lineage>
</organism>
<evidence type="ECO:0000313" key="4">
    <source>
        <dbReference type="Proteomes" id="UP000005237"/>
    </source>
</evidence>
<dbReference type="GO" id="GO:0070291">
    <property type="term" value="P:N-acylethanolamine metabolic process"/>
    <property type="evidence" value="ECO:0007669"/>
    <property type="project" value="TreeGrafter"/>
</dbReference>
<dbReference type="GO" id="GO:0008889">
    <property type="term" value="F:glycerophosphodiester phosphodiesterase activity"/>
    <property type="evidence" value="ECO:0007669"/>
    <property type="project" value="TreeGrafter"/>
</dbReference>
<dbReference type="Proteomes" id="UP000005237">
    <property type="component" value="Unassembled WGS sequence"/>
</dbReference>
<dbReference type="GO" id="GO:0006580">
    <property type="term" value="P:ethanolamine metabolic process"/>
    <property type="evidence" value="ECO:0007669"/>
    <property type="project" value="TreeGrafter"/>
</dbReference>
<dbReference type="Gene3D" id="3.20.20.190">
    <property type="entry name" value="Phosphatidylinositol (PI) phosphodiesterase"/>
    <property type="match status" value="1"/>
</dbReference>
<dbReference type="EnsemblMetazoa" id="CJA15384.1">
    <property type="protein sequence ID" value="CJA15384.1"/>
    <property type="gene ID" value="WBGene00134588"/>
</dbReference>
<dbReference type="GO" id="GO:0006644">
    <property type="term" value="P:phospholipid metabolic process"/>
    <property type="evidence" value="ECO:0007669"/>
    <property type="project" value="TreeGrafter"/>
</dbReference>
<dbReference type="GO" id="GO:0005886">
    <property type="term" value="C:plasma membrane"/>
    <property type="evidence" value="ECO:0007669"/>
    <property type="project" value="TreeGrafter"/>
</dbReference>
<keyword evidence="1" id="KW-0812">Transmembrane</keyword>
<dbReference type="SUPFAM" id="SSF51695">
    <property type="entry name" value="PLC-like phosphodiesterases"/>
    <property type="match status" value="1"/>
</dbReference>
<feature type="transmembrane region" description="Helical" evidence="1">
    <location>
        <begin position="6"/>
        <end position="22"/>
    </location>
</feature>
<feature type="domain" description="GP-PDE" evidence="2">
    <location>
        <begin position="66"/>
        <end position="224"/>
    </location>
</feature>
<keyword evidence="4" id="KW-1185">Reference proteome</keyword>
<reference evidence="4" key="1">
    <citation type="submission" date="2010-08" db="EMBL/GenBank/DDBJ databases">
        <authorList>
            <consortium name="Caenorhabditis japonica Sequencing Consortium"/>
            <person name="Wilson R.K."/>
        </authorList>
    </citation>
    <scope>NUCLEOTIDE SEQUENCE [LARGE SCALE GENOMIC DNA]</scope>
    <source>
        <strain evidence="4">DF5081</strain>
    </source>
</reference>
<dbReference type="PROSITE" id="PS51704">
    <property type="entry name" value="GP_PDE"/>
    <property type="match status" value="1"/>
</dbReference>
<keyword evidence="1" id="KW-0472">Membrane</keyword>
<protein>
    <submittedName>
        <fullName evidence="3">GP-PDE domain-containing protein</fullName>
    </submittedName>
</protein>
<reference evidence="3" key="2">
    <citation type="submission" date="2022-06" db="UniProtKB">
        <authorList>
            <consortium name="EnsemblMetazoa"/>
        </authorList>
    </citation>
    <scope>IDENTIFICATION</scope>
    <source>
        <strain evidence="3">DF5081</strain>
    </source>
</reference>
<evidence type="ECO:0000313" key="3">
    <source>
        <dbReference type="EnsemblMetazoa" id="CJA15384.1"/>
    </source>
</evidence>
<dbReference type="InterPro" id="IPR030395">
    <property type="entry name" value="GP_PDE_dom"/>
</dbReference>
<dbReference type="Pfam" id="PF03009">
    <property type="entry name" value="GDPD"/>
    <property type="match status" value="1"/>
</dbReference>
<evidence type="ECO:0000256" key="1">
    <source>
        <dbReference type="SAM" id="Phobius"/>
    </source>
</evidence>
<proteinExistence type="predicted"/>
<feature type="transmembrane region" description="Helical" evidence="1">
    <location>
        <begin position="29"/>
        <end position="48"/>
    </location>
</feature>
<keyword evidence="1" id="KW-1133">Transmembrane helix</keyword>
<dbReference type="PANTHER" id="PTHR46320">
    <property type="entry name" value="GLYCEROPHOSPHODIESTER PHOSPHODIESTERASE 1"/>
    <property type="match status" value="1"/>
</dbReference>
<evidence type="ECO:0000259" key="2">
    <source>
        <dbReference type="PROSITE" id="PS51704"/>
    </source>
</evidence>
<dbReference type="AlphaFoldDB" id="A0A8R1DYI4"/>
<dbReference type="PANTHER" id="PTHR46320:SF4">
    <property type="entry name" value="PROTEIN CBG16011"/>
    <property type="match status" value="1"/>
</dbReference>
<sequence length="224" mass="24864">MIPLLIWFIIIVLIALLACLAIKFLALRILLALILCLPIVFSVGFIVLRRSPVTDSNKAEFFNSIHVVSERGEAHGAVHENTIAAFRQAKAAGADTIKMDVQMTKDGMLIILREAEVSDANTTYPISDTHWIQLSKLNVYGGNQGTIVSFDDAVTWCQNNNMKMIWQIPIYSSNLLTYLRNKILQDNLYGKVAVTTNSVLAALYMRCADTKLLLGRLYNSGGTN</sequence>
<dbReference type="InterPro" id="IPR017946">
    <property type="entry name" value="PLC-like_Pdiesterase_TIM-brl"/>
</dbReference>
<name>A0A8R1DYI4_CAEJA</name>
<accession>A0A8R1DYI4</accession>